<gene>
    <name evidence="9" type="ORF">AWM70_06675</name>
</gene>
<feature type="transmembrane region" description="Helical" evidence="7">
    <location>
        <begin position="313"/>
        <end position="335"/>
    </location>
</feature>
<feature type="transmembrane region" description="Helical" evidence="7">
    <location>
        <begin position="259"/>
        <end position="277"/>
    </location>
</feature>
<feature type="transmembrane region" description="Helical" evidence="7">
    <location>
        <begin position="347"/>
        <end position="365"/>
    </location>
</feature>
<dbReference type="KEGG" id="pyg:AWM70_06675"/>
<dbReference type="InterPro" id="IPR011701">
    <property type="entry name" value="MFS"/>
</dbReference>
<dbReference type="InterPro" id="IPR020846">
    <property type="entry name" value="MFS_dom"/>
</dbReference>
<proteinExistence type="inferred from homology"/>
<evidence type="ECO:0000313" key="10">
    <source>
        <dbReference type="Proteomes" id="UP000092573"/>
    </source>
</evidence>
<evidence type="ECO:0000256" key="4">
    <source>
        <dbReference type="ARBA" id="ARBA00022692"/>
    </source>
</evidence>
<evidence type="ECO:0000256" key="6">
    <source>
        <dbReference type="ARBA" id="ARBA00023136"/>
    </source>
</evidence>
<dbReference type="PROSITE" id="PS50850">
    <property type="entry name" value="MFS"/>
    <property type="match status" value="1"/>
</dbReference>
<dbReference type="InterPro" id="IPR036259">
    <property type="entry name" value="MFS_trans_sf"/>
</dbReference>
<feature type="transmembrane region" description="Helical" evidence="7">
    <location>
        <begin position="12"/>
        <end position="30"/>
    </location>
</feature>
<feature type="transmembrane region" description="Helical" evidence="7">
    <location>
        <begin position="131"/>
        <end position="150"/>
    </location>
</feature>
<dbReference type="RefSeq" id="WP_068700428.1">
    <property type="nucleotide sequence ID" value="NZ_CP014167.1"/>
</dbReference>
<dbReference type="Gene3D" id="1.20.1250.20">
    <property type="entry name" value="MFS general substrate transporter like domains"/>
    <property type="match status" value="2"/>
</dbReference>
<keyword evidence="3" id="KW-0813">Transport</keyword>
<comment type="subcellular location">
    <subcellularLocation>
        <location evidence="1">Cell membrane</location>
        <topology evidence="1">Multi-pass membrane protein</topology>
    </subcellularLocation>
</comment>
<evidence type="ECO:0000256" key="1">
    <source>
        <dbReference type="ARBA" id="ARBA00004651"/>
    </source>
</evidence>
<protein>
    <submittedName>
        <fullName evidence="9">Fucose permease</fullName>
    </submittedName>
</protein>
<keyword evidence="5 7" id="KW-1133">Transmembrane helix</keyword>
<feature type="transmembrane region" description="Helical" evidence="7">
    <location>
        <begin position="156"/>
        <end position="176"/>
    </location>
</feature>
<evidence type="ECO:0000256" key="2">
    <source>
        <dbReference type="ARBA" id="ARBA00008335"/>
    </source>
</evidence>
<dbReference type="AlphaFoldDB" id="A0A1B1N6T0"/>
<sequence length="412" mass="44908">MKRLIWISGWSYLLIGLAHVIIGSIMPVLLEHYDQDYSAGGTLIFAQFAGFLVGVLISPWLISKLGKRTGLLVALSVLGAAELLYTLLPSWKLMYVIGAFAGFGFGMIEAVIGTLMIAAAKEKAAMAMSRIEVAFGVGALLMPLLSGWLIRSGAWRYGFLVISLFAAVMLITWMRTRFGELDQVMKERPVRFAGDTEQLSQHLPKPKPERWTRHYTRAHGMLLAVFILFFFIYVGIEMGFVNFLPSMLVERSGAAEATAAYGVTVFWLAMSVGRMYAGVLAQKIGFAKYIIFGLFFSLLFLSLFNLVDHFLMFLLAVLFVGLFLSGVFSIALVYATTLLPGSEETTPSLLIAAGGIGGAVLPLLLGRSMDHLGAAPTGWLLAGVLALLLALGLIIAGAERVRRHQQSLEAAR</sequence>
<comment type="similarity">
    <text evidence="2">Belongs to the major facilitator superfamily.</text>
</comment>
<name>A0A1B1N6T0_9BACL</name>
<evidence type="ECO:0000313" key="9">
    <source>
        <dbReference type="EMBL" id="ANS77124.1"/>
    </source>
</evidence>
<keyword evidence="4 7" id="KW-0812">Transmembrane</keyword>
<feature type="transmembrane region" description="Helical" evidence="7">
    <location>
        <begin position="220"/>
        <end position="244"/>
    </location>
</feature>
<feature type="transmembrane region" description="Helical" evidence="7">
    <location>
        <begin position="377"/>
        <end position="398"/>
    </location>
</feature>
<feature type="transmembrane region" description="Helical" evidence="7">
    <location>
        <begin position="94"/>
        <end position="119"/>
    </location>
</feature>
<feature type="domain" description="Major facilitator superfamily (MFS) profile" evidence="8">
    <location>
        <begin position="4"/>
        <end position="401"/>
    </location>
</feature>
<reference evidence="9 10" key="1">
    <citation type="submission" date="2016-01" db="EMBL/GenBank/DDBJ databases">
        <title>Complete Genome Sequence of Paenibacillus yonginensis DCY84, a novel Plant Growth-Promoting Bacteria with Elicitation of Induced Systemic Resistance.</title>
        <authorList>
            <person name="Kim Y.J."/>
            <person name="Yang D.C."/>
            <person name="Sukweenadhi J."/>
        </authorList>
    </citation>
    <scope>NUCLEOTIDE SEQUENCE [LARGE SCALE GENOMIC DNA]</scope>
    <source>
        <strain evidence="9 10">DCY84</strain>
    </source>
</reference>
<dbReference type="Pfam" id="PF07690">
    <property type="entry name" value="MFS_1"/>
    <property type="match status" value="1"/>
</dbReference>
<dbReference type="PANTHER" id="PTHR23514:SF3">
    <property type="entry name" value="BYPASS OF STOP CODON PROTEIN 6"/>
    <property type="match status" value="1"/>
</dbReference>
<organism evidence="9 10">
    <name type="scientific">Paenibacillus yonginensis</name>
    <dbReference type="NCBI Taxonomy" id="1462996"/>
    <lineage>
        <taxon>Bacteria</taxon>
        <taxon>Bacillati</taxon>
        <taxon>Bacillota</taxon>
        <taxon>Bacilli</taxon>
        <taxon>Bacillales</taxon>
        <taxon>Paenibacillaceae</taxon>
        <taxon>Paenibacillus</taxon>
    </lineage>
</organism>
<dbReference type="GO" id="GO:0022857">
    <property type="term" value="F:transmembrane transporter activity"/>
    <property type="evidence" value="ECO:0007669"/>
    <property type="project" value="InterPro"/>
</dbReference>
<dbReference type="Proteomes" id="UP000092573">
    <property type="component" value="Chromosome"/>
</dbReference>
<feature type="transmembrane region" description="Helical" evidence="7">
    <location>
        <begin position="42"/>
        <end position="62"/>
    </location>
</feature>
<dbReference type="GO" id="GO:0005886">
    <property type="term" value="C:plasma membrane"/>
    <property type="evidence" value="ECO:0007669"/>
    <property type="project" value="UniProtKB-SubCell"/>
</dbReference>
<evidence type="ECO:0000256" key="5">
    <source>
        <dbReference type="ARBA" id="ARBA00022989"/>
    </source>
</evidence>
<feature type="transmembrane region" description="Helical" evidence="7">
    <location>
        <begin position="69"/>
        <end position="88"/>
    </location>
</feature>
<evidence type="ECO:0000256" key="3">
    <source>
        <dbReference type="ARBA" id="ARBA00022448"/>
    </source>
</evidence>
<dbReference type="EMBL" id="CP014167">
    <property type="protein sequence ID" value="ANS77124.1"/>
    <property type="molecule type" value="Genomic_DNA"/>
</dbReference>
<dbReference type="OrthoDB" id="1674541at2"/>
<accession>A0A1B1N6T0</accession>
<dbReference type="PANTHER" id="PTHR23514">
    <property type="entry name" value="BYPASS OF STOP CODON PROTEIN 6"/>
    <property type="match status" value="1"/>
</dbReference>
<dbReference type="SUPFAM" id="SSF103473">
    <property type="entry name" value="MFS general substrate transporter"/>
    <property type="match status" value="1"/>
</dbReference>
<dbReference type="InterPro" id="IPR051788">
    <property type="entry name" value="MFS_Transporter"/>
</dbReference>
<keyword evidence="10" id="KW-1185">Reference proteome</keyword>
<evidence type="ECO:0000256" key="7">
    <source>
        <dbReference type="SAM" id="Phobius"/>
    </source>
</evidence>
<keyword evidence="6 7" id="KW-0472">Membrane</keyword>
<evidence type="ECO:0000259" key="8">
    <source>
        <dbReference type="PROSITE" id="PS50850"/>
    </source>
</evidence>
<dbReference type="STRING" id="1462996.AWM70_06675"/>
<feature type="transmembrane region" description="Helical" evidence="7">
    <location>
        <begin position="289"/>
        <end position="307"/>
    </location>
</feature>